<dbReference type="GO" id="GO:0016020">
    <property type="term" value="C:membrane"/>
    <property type="evidence" value="ECO:0007669"/>
    <property type="project" value="TreeGrafter"/>
</dbReference>
<dbReference type="AlphaFoldDB" id="A0A1H0E2W6"/>
<evidence type="ECO:0000259" key="2">
    <source>
        <dbReference type="Pfam" id="PF00561"/>
    </source>
</evidence>
<dbReference type="InterPro" id="IPR050266">
    <property type="entry name" value="AB_hydrolase_sf"/>
</dbReference>
<dbReference type="InterPro" id="IPR029058">
    <property type="entry name" value="AB_hydrolase_fold"/>
</dbReference>
<keyword evidence="4" id="KW-1185">Reference proteome</keyword>
<name>A0A1H0E2W6_9BACI</name>
<dbReference type="EMBL" id="FNIL01000003">
    <property type="protein sequence ID" value="SDN76730.1"/>
    <property type="molecule type" value="Genomic_DNA"/>
</dbReference>
<dbReference type="PANTHER" id="PTHR43798:SF31">
    <property type="entry name" value="AB HYDROLASE SUPERFAMILY PROTEIN YCLE"/>
    <property type="match status" value="1"/>
</dbReference>
<dbReference type="PANTHER" id="PTHR43798">
    <property type="entry name" value="MONOACYLGLYCEROL LIPASE"/>
    <property type="match status" value="1"/>
</dbReference>
<feature type="domain" description="AB hydrolase-1" evidence="2">
    <location>
        <begin position="31"/>
        <end position="235"/>
    </location>
</feature>
<dbReference type="Proteomes" id="UP000198778">
    <property type="component" value="Unassembled WGS sequence"/>
</dbReference>
<dbReference type="OrthoDB" id="9805423at2"/>
<reference evidence="4" key="1">
    <citation type="submission" date="2016-10" db="EMBL/GenBank/DDBJ databases">
        <authorList>
            <person name="Varghese N."/>
            <person name="Submissions S."/>
        </authorList>
    </citation>
    <scope>NUCLEOTIDE SEQUENCE [LARGE SCALE GENOMIC DNA]</scope>
    <source>
        <strain evidence="4">CGMCC 1.10369</strain>
    </source>
</reference>
<evidence type="ECO:0000313" key="4">
    <source>
        <dbReference type="Proteomes" id="UP000198778"/>
    </source>
</evidence>
<evidence type="ECO:0000256" key="1">
    <source>
        <dbReference type="ARBA" id="ARBA00022801"/>
    </source>
</evidence>
<evidence type="ECO:0000313" key="3">
    <source>
        <dbReference type="EMBL" id="SDN76730.1"/>
    </source>
</evidence>
<dbReference type="InterPro" id="IPR000073">
    <property type="entry name" value="AB_hydrolase_1"/>
</dbReference>
<accession>A0A1H0E2W6</accession>
<dbReference type="STRING" id="745820.SAMN04488053_103185"/>
<dbReference type="PRINTS" id="PR00111">
    <property type="entry name" value="ABHYDROLASE"/>
</dbReference>
<sequence length="254" mass="28091">MPYFTSINTQIHYKSTGSGTPIIFVPPPALGAEAFQYQFSQLADHFQVITFDPAGNGKSGKENIQEQSIREWSDDILALADHLSLEKILLCGYSLGGSPVQEFAAAHPDRAAGIILLASFPEVRTKLLAAKIKTGEAVTAMNFKRFLAAGLAVAHSSNKKVRKNLQRNIEQSSFSVVKNIYRNGRHYSIMNKISSIECPVAFIYGAWDPVARPYADLYRQKLPQLQLIKISNASHQLTTRAAPQVNAIIRSLYQ</sequence>
<organism evidence="3 4">
    <name type="scientific">Alkalicoccus daliensis</name>
    <dbReference type="NCBI Taxonomy" id="745820"/>
    <lineage>
        <taxon>Bacteria</taxon>
        <taxon>Bacillati</taxon>
        <taxon>Bacillota</taxon>
        <taxon>Bacilli</taxon>
        <taxon>Bacillales</taxon>
        <taxon>Bacillaceae</taxon>
        <taxon>Alkalicoccus</taxon>
    </lineage>
</organism>
<dbReference type="GO" id="GO:0016787">
    <property type="term" value="F:hydrolase activity"/>
    <property type="evidence" value="ECO:0007669"/>
    <property type="project" value="UniProtKB-KW"/>
</dbReference>
<dbReference type="RefSeq" id="WP_090842161.1">
    <property type="nucleotide sequence ID" value="NZ_FNIL01000003.1"/>
</dbReference>
<dbReference type="Gene3D" id="3.40.50.1820">
    <property type="entry name" value="alpha/beta hydrolase"/>
    <property type="match status" value="1"/>
</dbReference>
<dbReference type="SUPFAM" id="SSF53474">
    <property type="entry name" value="alpha/beta-Hydrolases"/>
    <property type="match status" value="1"/>
</dbReference>
<proteinExistence type="predicted"/>
<gene>
    <name evidence="3" type="ORF">SAMN04488053_103185</name>
</gene>
<protein>
    <submittedName>
        <fullName evidence="3">Pimeloyl-ACP methyl ester carboxylesterase</fullName>
    </submittedName>
</protein>
<keyword evidence="1" id="KW-0378">Hydrolase</keyword>
<dbReference type="Pfam" id="PF00561">
    <property type="entry name" value="Abhydrolase_1"/>
    <property type="match status" value="1"/>
</dbReference>